<comment type="caution">
    <text evidence="1">The sequence shown here is derived from an EMBL/GenBank/DDBJ whole genome shotgun (WGS) entry which is preliminary data.</text>
</comment>
<dbReference type="Proteomes" id="UP001221898">
    <property type="component" value="Unassembled WGS sequence"/>
</dbReference>
<dbReference type="AlphaFoldDB" id="A0AAD7TDH2"/>
<name>A0AAD7TDH2_9TELE</name>
<accession>A0AAD7TDH2</accession>
<sequence>KQFYNENVCNNNNNTAIITVKKNQRLRYLKVCPSVHWSTAPRASTLSPGQSFKFVFEVHVPHSVIENDVTRRRVCNCTPAAGAFSLRLALQQQESVGSHLTLSGRVTRLL</sequence>
<evidence type="ECO:0000313" key="1">
    <source>
        <dbReference type="EMBL" id="KAJ8418985.1"/>
    </source>
</evidence>
<organism evidence="1 2">
    <name type="scientific">Aldrovandia affinis</name>
    <dbReference type="NCBI Taxonomy" id="143900"/>
    <lineage>
        <taxon>Eukaryota</taxon>
        <taxon>Metazoa</taxon>
        <taxon>Chordata</taxon>
        <taxon>Craniata</taxon>
        <taxon>Vertebrata</taxon>
        <taxon>Euteleostomi</taxon>
        <taxon>Actinopterygii</taxon>
        <taxon>Neopterygii</taxon>
        <taxon>Teleostei</taxon>
        <taxon>Notacanthiformes</taxon>
        <taxon>Halosauridae</taxon>
        <taxon>Aldrovandia</taxon>
    </lineage>
</organism>
<protein>
    <submittedName>
        <fullName evidence="1">Uncharacterized protein</fullName>
    </submittedName>
</protein>
<proteinExistence type="predicted"/>
<gene>
    <name evidence="1" type="ORF">AAFF_G00004840</name>
</gene>
<evidence type="ECO:0000313" key="2">
    <source>
        <dbReference type="Proteomes" id="UP001221898"/>
    </source>
</evidence>
<feature type="non-terminal residue" evidence="1">
    <location>
        <position position="110"/>
    </location>
</feature>
<reference evidence="1" key="1">
    <citation type="journal article" date="2023" name="Science">
        <title>Genome structures resolve the early diversification of teleost fishes.</title>
        <authorList>
            <person name="Parey E."/>
            <person name="Louis A."/>
            <person name="Montfort J."/>
            <person name="Bouchez O."/>
            <person name="Roques C."/>
            <person name="Iampietro C."/>
            <person name="Lluch J."/>
            <person name="Castinel A."/>
            <person name="Donnadieu C."/>
            <person name="Desvignes T."/>
            <person name="Floi Bucao C."/>
            <person name="Jouanno E."/>
            <person name="Wen M."/>
            <person name="Mejri S."/>
            <person name="Dirks R."/>
            <person name="Jansen H."/>
            <person name="Henkel C."/>
            <person name="Chen W.J."/>
            <person name="Zahm M."/>
            <person name="Cabau C."/>
            <person name="Klopp C."/>
            <person name="Thompson A.W."/>
            <person name="Robinson-Rechavi M."/>
            <person name="Braasch I."/>
            <person name="Lecointre G."/>
            <person name="Bobe J."/>
            <person name="Postlethwait J.H."/>
            <person name="Berthelot C."/>
            <person name="Roest Crollius H."/>
            <person name="Guiguen Y."/>
        </authorList>
    </citation>
    <scope>NUCLEOTIDE SEQUENCE</scope>
    <source>
        <strain evidence="1">NC1722</strain>
    </source>
</reference>
<dbReference type="EMBL" id="JAINUG010000001">
    <property type="protein sequence ID" value="KAJ8418985.1"/>
    <property type="molecule type" value="Genomic_DNA"/>
</dbReference>
<keyword evidence="2" id="KW-1185">Reference proteome</keyword>